<comment type="caution">
    <text evidence="6">The sequence shown here is derived from an EMBL/GenBank/DDBJ whole genome shotgun (WGS) entry which is preliminary data.</text>
</comment>
<evidence type="ECO:0000313" key="6">
    <source>
        <dbReference type="EMBL" id="MCY1141509.1"/>
    </source>
</evidence>
<gene>
    <name evidence="6" type="ORF">OWR29_26225</name>
</gene>
<dbReference type="InterPro" id="IPR009057">
    <property type="entry name" value="Homeodomain-like_sf"/>
</dbReference>
<evidence type="ECO:0000256" key="3">
    <source>
        <dbReference type="ARBA" id="ARBA00023163"/>
    </source>
</evidence>
<organism evidence="6 7">
    <name type="scientific">Paractinoplanes pyxinae</name>
    <dbReference type="NCBI Taxonomy" id="2997416"/>
    <lineage>
        <taxon>Bacteria</taxon>
        <taxon>Bacillati</taxon>
        <taxon>Actinomycetota</taxon>
        <taxon>Actinomycetes</taxon>
        <taxon>Micromonosporales</taxon>
        <taxon>Micromonosporaceae</taxon>
        <taxon>Paractinoplanes</taxon>
    </lineage>
</organism>
<dbReference type="SMART" id="SM00342">
    <property type="entry name" value="HTH_ARAC"/>
    <property type="match status" value="1"/>
</dbReference>
<dbReference type="Gene3D" id="1.10.10.60">
    <property type="entry name" value="Homeodomain-like"/>
    <property type="match status" value="1"/>
</dbReference>
<keyword evidence="3" id="KW-0804">Transcription</keyword>
<keyword evidence="7" id="KW-1185">Reference proteome</keyword>
<dbReference type="Proteomes" id="UP001151002">
    <property type="component" value="Unassembled WGS sequence"/>
</dbReference>
<feature type="domain" description="HTH araC/xylS-type" evidence="5">
    <location>
        <begin position="220"/>
        <end position="291"/>
    </location>
</feature>
<dbReference type="EMBL" id="JAPNTZ010000009">
    <property type="protein sequence ID" value="MCY1141509.1"/>
    <property type="molecule type" value="Genomic_DNA"/>
</dbReference>
<accession>A0ABT4B4U4</accession>
<keyword evidence="1" id="KW-0805">Transcription regulation</keyword>
<reference evidence="6" key="1">
    <citation type="submission" date="2022-11" db="EMBL/GenBank/DDBJ databases">
        <authorList>
            <person name="Somphong A."/>
            <person name="Phongsopitanun W."/>
        </authorList>
    </citation>
    <scope>NUCLEOTIDE SEQUENCE</scope>
    <source>
        <strain evidence="6">Pm04-4</strain>
    </source>
</reference>
<evidence type="ECO:0000256" key="2">
    <source>
        <dbReference type="ARBA" id="ARBA00023125"/>
    </source>
</evidence>
<evidence type="ECO:0000256" key="4">
    <source>
        <dbReference type="SAM" id="MobiDB-lite"/>
    </source>
</evidence>
<proteinExistence type="predicted"/>
<sequence>MGGSDQVARFGVSSQDEAETEEYLRQMYVDCRVVMLAVGEGTRFAAAGAQTAQIGAGRIRSTLDYRGETAPFDSYLFFGLDNGQMRIRNGAEETMLLAGDQTFYPLGVPFVVDMFDMAAKTLQLPAARIETTAEQTLGIRGSDLRFTSTTPVSATMARQWSTLIDLVAAALLSQDASVSPLMIEELTRTTAITALHTFPSTALTVAYQPSPAWVTPVSVRRAAAFLHAHADQPITIDQIAAAAGVTARALQYAFRRHYDTTPTQYLRRIRLERAEQDLRARRGTIAEIARRGDGPAPASSQSPTDAASEFSPATPSAAEHLTERGHLRGK</sequence>
<dbReference type="PROSITE" id="PS01124">
    <property type="entry name" value="HTH_ARAC_FAMILY_2"/>
    <property type="match status" value="1"/>
</dbReference>
<evidence type="ECO:0000313" key="7">
    <source>
        <dbReference type="Proteomes" id="UP001151002"/>
    </source>
</evidence>
<evidence type="ECO:0000259" key="5">
    <source>
        <dbReference type="PROSITE" id="PS01124"/>
    </source>
</evidence>
<evidence type="ECO:0000256" key="1">
    <source>
        <dbReference type="ARBA" id="ARBA00023015"/>
    </source>
</evidence>
<dbReference type="InterPro" id="IPR018060">
    <property type="entry name" value="HTH_AraC"/>
</dbReference>
<name>A0ABT4B4U4_9ACTN</name>
<dbReference type="InterPro" id="IPR050204">
    <property type="entry name" value="AraC_XylS_family_regulators"/>
</dbReference>
<feature type="compositionally biased region" description="Basic and acidic residues" evidence="4">
    <location>
        <begin position="320"/>
        <end position="330"/>
    </location>
</feature>
<dbReference type="RefSeq" id="WP_267565892.1">
    <property type="nucleotide sequence ID" value="NZ_JAPNTZ010000009.1"/>
</dbReference>
<dbReference type="PANTHER" id="PTHR46796">
    <property type="entry name" value="HTH-TYPE TRANSCRIPTIONAL ACTIVATOR RHAS-RELATED"/>
    <property type="match status" value="1"/>
</dbReference>
<feature type="region of interest" description="Disordered" evidence="4">
    <location>
        <begin position="285"/>
        <end position="330"/>
    </location>
</feature>
<protein>
    <submittedName>
        <fullName evidence="6">AraC family transcriptional regulator</fullName>
    </submittedName>
</protein>
<dbReference type="SUPFAM" id="SSF46689">
    <property type="entry name" value="Homeodomain-like"/>
    <property type="match status" value="1"/>
</dbReference>
<keyword evidence="2" id="KW-0238">DNA-binding</keyword>
<dbReference type="Pfam" id="PF12833">
    <property type="entry name" value="HTH_18"/>
    <property type="match status" value="1"/>
</dbReference>